<reference evidence="7 8" key="1">
    <citation type="submission" date="2020-12" db="EMBL/GenBank/DDBJ databases">
        <title>Whole genome sequences of gut porcine anaerobes.</title>
        <authorList>
            <person name="Kubasova T."/>
            <person name="Jahodarova E."/>
            <person name="Rychlik I."/>
        </authorList>
    </citation>
    <scope>NUCLEOTIDE SEQUENCE [LARGE SCALE GENOMIC DNA]</scope>
    <source>
        <strain evidence="7 8">An867</strain>
    </source>
</reference>
<proteinExistence type="predicted"/>
<name>A0ABS9CMC2_9FIRM</name>
<keyword evidence="4 6" id="KW-1133">Transmembrane helix</keyword>
<evidence type="ECO:0000256" key="5">
    <source>
        <dbReference type="ARBA" id="ARBA00023136"/>
    </source>
</evidence>
<dbReference type="Proteomes" id="UP001299220">
    <property type="component" value="Unassembled WGS sequence"/>
</dbReference>
<dbReference type="RefSeq" id="WP_235322495.1">
    <property type="nucleotide sequence ID" value="NZ_JAFBIT010000001.1"/>
</dbReference>
<feature type="transmembrane region" description="Helical" evidence="6">
    <location>
        <begin position="6"/>
        <end position="28"/>
    </location>
</feature>
<dbReference type="EMBL" id="JAFBIT010000001">
    <property type="protein sequence ID" value="MCF2651481.1"/>
    <property type="molecule type" value="Genomic_DNA"/>
</dbReference>
<organism evidence="7 8">
    <name type="scientific">Anaeromassilibacillus senegalensis</name>
    <dbReference type="NCBI Taxonomy" id="1673717"/>
    <lineage>
        <taxon>Bacteria</taxon>
        <taxon>Bacillati</taxon>
        <taxon>Bacillota</taxon>
        <taxon>Clostridia</taxon>
        <taxon>Eubacteriales</taxon>
        <taxon>Acutalibacteraceae</taxon>
        <taxon>Anaeromassilibacillus</taxon>
    </lineage>
</organism>
<dbReference type="InterPro" id="IPR005899">
    <property type="entry name" value="Na_pump_deCOase"/>
</dbReference>
<keyword evidence="2" id="KW-1003">Cell membrane</keyword>
<gene>
    <name evidence="7" type="ORF">JQM67_02520</name>
</gene>
<dbReference type="Pfam" id="PF04277">
    <property type="entry name" value="OAD_gamma"/>
    <property type="match status" value="1"/>
</dbReference>
<accession>A0ABS9CMC2</accession>
<evidence type="ECO:0000256" key="2">
    <source>
        <dbReference type="ARBA" id="ARBA00022475"/>
    </source>
</evidence>
<evidence type="ECO:0000256" key="6">
    <source>
        <dbReference type="SAM" id="Phobius"/>
    </source>
</evidence>
<protein>
    <submittedName>
        <fullName evidence="7">OadG family protein</fullName>
    </submittedName>
</protein>
<keyword evidence="5 6" id="KW-0472">Membrane</keyword>
<evidence type="ECO:0000256" key="1">
    <source>
        <dbReference type="ARBA" id="ARBA00004236"/>
    </source>
</evidence>
<keyword evidence="3 6" id="KW-0812">Transmembrane</keyword>
<evidence type="ECO:0000256" key="3">
    <source>
        <dbReference type="ARBA" id="ARBA00022692"/>
    </source>
</evidence>
<evidence type="ECO:0000313" key="8">
    <source>
        <dbReference type="Proteomes" id="UP001299220"/>
    </source>
</evidence>
<comment type="caution">
    <text evidence="7">The sequence shown here is derived from an EMBL/GenBank/DDBJ whole genome shotgun (WGS) entry which is preliminary data.</text>
</comment>
<evidence type="ECO:0000313" key="7">
    <source>
        <dbReference type="EMBL" id="MCF2651481.1"/>
    </source>
</evidence>
<dbReference type="NCBIfam" id="TIGR01195">
    <property type="entry name" value="oadG_fam"/>
    <property type="match status" value="1"/>
</dbReference>
<keyword evidence="8" id="KW-1185">Reference proteome</keyword>
<comment type="subcellular location">
    <subcellularLocation>
        <location evidence="1">Cell membrane</location>
    </subcellularLocation>
</comment>
<sequence>MGEISTLQVVLMGLITVFVVLICLIVIIKLLGMIVAKVTPTKAAAPAVAAAPAAAPAPAAPSANKQQIVAAIAVAIAEEMGTDVSHIRIHSIKRV</sequence>
<evidence type="ECO:0000256" key="4">
    <source>
        <dbReference type="ARBA" id="ARBA00022989"/>
    </source>
</evidence>